<dbReference type="PANTHER" id="PTHR10775">
    <property type="entry name" value="OS08G0208400 PROTEIN"/>
    <property type="match status" value="1"/>
</dbReference>
<dbReference type="PANTHER" id="PTHR10775:SF179">
    <property type="entry name" value="TRANSPOSON, EN_SPM-LIKE, TRANSPOSASE-ASSOCIATED DOMAIN PROTEIN"/>
    <property type="match status" value="1"/>
</dbReference>
<dbReference type="SUPFAM" id="SSF54001">
    <property type="entry name" value="Cysteine proteinases"/>
    <property type="match status" value="1"/>
</dbReference>
<dbReference type="Pfam" id="PF02992">
    <property type="entry name" value="Transposase_21"/>
    <property type="match status" value="1"/>
</dbReference>
<reference evidence="3" key="1">
    <citation type="journal article" date="2010" name="J. Integr. Plant Biol.">
        <title>Insights into the bamboo genome: syntenic relationships to rice and sorghum.</title>
        <authorList>
            <person name="Gui Y.J."/>
            <person name="Zhou Y."/>
            <person name="Wang Y."/>
            <person name="Wang S."/>
            <person name="Wang S.Y."/>
            <person name="Hu Y."/>
            <person name="Bo S.P."/>
            <person name="Chen H."/>
            <person name="Zhou C.P."/>
            <person name="Ma N.X."/>
            <person name="Zhang T.Z."/>
            <person name="Fan L.J."/>
        </authorList>
    </citation>
    <scope>NUCLEOTIDE SEQUENCE</scope>
    <source>
        <tissue evidence="3">Shoot</tissue>
    </source>
</reference>
<dbReference type="Pfam" id="PF26133">
    <property type="entry name" value="DUF8039"/>
    <property type="match status" value="2"/>
</dbReference>
<name>D3IVN3_PHYED</name>
<protein>
    <submittedName>
        <fullName evidence="3">Putative transposon protein</fullName>
    </submittedName>
</protein>
<feature type="domain" description="DUF8039" evidence="2">
    <location>
        <begin position="1013"/>
        <end position="1099"/>
    </location>
</feature>
<feature type="domain" description="DUF8039" evidence="2">
    <location>
        <begin position="2"/>
        <end position="86"/>
    </location>
</feature>
<dbReference type="InterPro" id="IPR029480">
    <property type="entry name" value="Transpos_assoc"/>
</dbReference>
<proteinExistence type="predicted"/>
<feature type="non-terminal residue" evidence="3">
    <location>
        <position position="1"/>
    </location>
</feature>
<feature type="domain" description="Transposase-associated" evidence="1">
    <location>
        <begin position="237"/>
        <end position="313"/>
    </location>
</feature>
<organism evidence="3">
    <name type="scientific">Phyllostachys edulis</name>
    <name type="common">Tortoise shell bamboo</name>
    <name type="synonym">Bambusa edulis</name>
    <dbReference type="NCBI Taxonomy" id="38705"/>
    <lineage>
        <taxon>Eukaryota</taxon>
        <taxon>Viridiplantae</taxon>
        <taxon>Streptophyta</taxon>
        <taxon>Embryophyta</taxon>
        <taxon>Tracheophyta</taxon>
        <taxon>Spermatophyta</taxon>
        <taxon>Magnoliopsida</taxon>
        <taxon>Liliopsida</taxon>
        <taxon>Poales</taxon>
        <taxon>Poaceae</taxon>
        <taxon>BOP clade</taxon>
        <taxon>Bambusoideae</taxon>
        <taxon>Arundinarodae</taxon>
        <taxon>Arundinarieae</taxon>
        <taxon>Arundinariinae</taxon>
        <taxon>Phyllostachys</taxon>
    </lineage>
</organism>
<evidence type="ECO:0000259" key="2">
    <source>
        <dbReference type="Pfam" id="PF26133"/>
    </source>
</evidence>
<dbReference type="InterPro" id="IPR038765">
    <property type="entry name" value="Papain-like_cys_pep_sf"/>
</dbReference>
<evidence type="ECO:0000313" key="3">
    <source>
        <dbReference type="EMBL" id="ADB85373.1"/>
    </source>
</evidence>
<dbReference type="InterPro" id="IPR058352">
    <property type="entry name" value="DUF8039"/>
</dbReference>
<dbReference type="Pfam" id="PF13963">
    <property type="entry name" value="Transpos_assoc"/>
    <property type="match status" value="1"/>
</dbReference>
<dbReference type="InterPro" id="IPR004242">
    <property type="entry name" value="Transposase_21"/>
</dbReference>
<sequence>VATKCRLQVRYASVALDAARGQMYPSGAGALVHGVNPAPSFTKVNVNGVHANFEVVPLQMPPNNEVVTLGQAIVTFIQWPKRDICLELPAPVSTSQESPATVPSPRALPASELPAQKLPAPVSTSRLHHLNHEVQDCVFTVTFEDLFFLFNLDPSMPHSCDAGHCFLDPHLVSMQSIQEDASFVESYMTTSLLAHRNKEHTFALQPGVHYYRNANTGRLITDGSSKPVFNTNRVMDRSWMYTENRVSEEYINGVSAFTRAAEEDMLNKGAEYMYCPCIDCENLKMFNNRAQIEAHLIRRGFKKGYTCWTSHGEEHIIQEVNDMHIIQEVNDMPPNDVDCGSDSDRLHDDNLDQMLRDAEENCDEREYVQFQGVMEDSEKPLFPGCKSEYTRLSSVLKLLKLKASNGWSDKSFTELLGLLADMLLEGNELPKTTYKAKKVLCPLGMEVERIHACPNDCILYRNEYTNMHVCPVCNTSRYKRKKQSDDDEGIEVKKGPPAKVAWYLPVIPCLKRFFANPKNAKLLYWHSEERKNDGKLRHPADSAQWRNIDRRFADFGAEPRNIRFLRRAHPYRRMKKQFDREKEDSSAPRHLSGKEVYDMVKDLDVVLGKGCKSRTSKKNMWKKRSIFWDLPYWEHLEVRHCIGVMHVEKNVCDSLIGLLLNIRDKTKDGVNARLDLVDMDIRPELAPTRTDKGRTYLASACYTLSKAERTELCRCLHGVKVPSGYSANMKKLVSIKDLKLIGMKSHDCHVLMTQMLPVAIRSILSIKKVIDPEGLDALQDEVVTTLCDLAHGRRRGISKRPMGRFTITEVDQFGTPINPRRAASAFQRTVGIVARERVKITYDSWKVVPGPLKTAVLADILASFEIPVEHLDSVRRHALLQACKAWKNFKSTLVKNYVEKDLKPPFHKLCIGPTGEAYFPNPEDQEVSQRLADREKDILSAALGNSEHPGRTRGAGVFVTWEQWFQADSGLYRCRKRAKAEHDAKLREDLHASLRDELTEKIRQEVTEKIRQEVATKCKLQVRYVSVTLDAAWGQVYPSGVGALVHGANLAPGFAKVNVDGVCANFEVVPLKIPPNDEVMTLGQAVGTFIQWPKEDICLELPAPVSTSRECPTTASSPRDLTAPKLPALTRQGPAASHASIPRAQSTLVKSTYKKRGSKGKGKSKTIESSPDIPFLPLARKFKLGEPLLEKLDSPTLGLDCTELHTWYMEQSNKLVDQRRSGFTVKFKEDHFNHVYQDAVFTVTFDDLFCLFNLDELDVSLIRCWTLYMICEAERRKSPVGFLDPHIVSEQSITANATFVENYVIDFFMAHRNKEFILLPYNQKFPTEGHSQLHNYPEFNHQCRQQPSGHNVCGYYVCHNMQLLIGSAITNDPQVATIAETALEQSELIKIRSHFASFLNRQVINPYGSFHSVD</sequence>
<dbReference type="EMBL" id="GQ252870">
    <property type="protein sequence ID" value="ADB85373.1"/>
    <property type="molecule type" value="Genomic_DNA"/>
</dbReference>
<accession>D3IVN3</accession>
<evidence type="ECO:0000259" key="1">
    <source>
        <dbReference type="Pfam" id="PF13963"/>
    </source>
</evidence>